<dbReference type="AlphaFoldDB" id="A0A367X8B7"/>
<organism evidence="3 4">
    <name type="scientific">Thalassospira profundimaris</name>
    <dbReference type="NCBI Taxonomy" id="502049"/>
    <lineage>
        <taxon>Bacteria</taxon>
        <taxon>Pseudomonadati</taxon>
        <taxon>Pseudomonadota</taxon>
        <taxon>Alphaproteobacteria</taxon>
        <taxon>Rhodospirillales</taxon>
        <taxon>Thalassospiraceae</taxon>
        <taxon>Thalassospira</taxon>
    </lineage>
</organism>
<dbReference type="RefSeq" id="WP_114096627.1">
    <property type="nucleotide sequence ID" value="NZ_JPWI01000001.1"/>
</dbReference>
<evidence type="ECO:0000256" key="1">
    <source>
        <dbReference type="SAM" id="MobiDB-lite"/>
    </source>
</evidence>
<keyword evidence="2" id="KW-0732">Signal</keyword>
<dbReference type="Gene3D" id="1.20.120.1490">
    <property type="match status" value="1"/>
</dbReference>
<gene>
    <name evidence="3" type="ORF">TH30_03395</name>
</gene>
<feature type="signal peptide" evidence="2">
    <location>
        <begin position="1"/>
        <end position="25"/>
    </location>
</feature>
<proteinExistence type="predicted"/>
<evidence type="ECO:0000313" key="4">
    <source>
        <dbReference type="Proteomes" id="UP000252255"/>
    </source>
</evidence>
<name>A0A367X8B7_9PROT</name>
<dbReference type="Proteomes" id="UP000252255">
    <property type="component" value="Unassembled WGS sequence"/>
</dbReference>
<sequence length="192" mass="20485">MFILSRQARTALIVLGLTVPLSAQSQESAHGHGQRQSDHANAAAPASPYAGQQDRSIKSLSADDISELQKGGGWGMAKAAELNGIPGPAHLLELSDDISLSADQKAAIVALYEQMKMDAIKEGANLIAAERALDDAFKVGGLTEPVLKALLQAIADRQSRLRFIHLATHLKTPAILSPAQIERYNKLRGYDG</sequence>
<dbReference type="OrthoDB" id="7353511at2"/>
<comment type="caution">
    <text evidence="3">The sequence shown here is derived from an EMBL/GenBank/DDBJ whole genome shotgun (WGS) entry which is preliminary data.</text>
</comment>
<evidence type="ECO:0000256" key="2">
    <source>
        <dbReference type="SAM" id="SignalP"/>
    </source>
</evidence>
<accession>A0A367X8B7</accession>
<evidence type="ECO:0000313" key="3">
    <source>
        <dbReference type="EMBL" id="RCK49370.1"/>
    </source>
</evidence>
<dbReference type="EMBL" id="JPWI01000001">
    <property type="protein sequence ID" value="RCK49370.1"/>
    <property type="molecule type" value="Genomic_DNA"/>
</dbReference>
<protein>
    <recommendedName>
        <fullName evidence="5">Periplasmic heavy metal sensor</fullName>
    </recommendedName>
</protein>
<evidence type="ECO:0008006" key="5">
    <source>
        <dbReference type="Google" id="ProtNLM"/>
    </source>
</evidence>
<feature type="region of interest" description="Disordered" evidence="1">
    <location>
        <begin position="25"/>
        <end position="55"/>
    </location>
</feature>
<feature type="compositionally biased region" description="Low complexity" evidence="1">
    <location>
        <begin position="40"/>
        <end position="50"/>
    </location>
</feature>
<reference evidence="3 4" key="1">
    <citation type="submission" date="2014-07" db="EMBL/GenBank/DDBJ databases">
        <title>Draft genome sequence of Thalassospira profundimaris PR54-5.</title>
        <authorList>
            <person name="Lai Q."/>
            <person name="Shao Z."/>
        </authorList>
    </citation>
    <scope>NUCLEOTIDE SEQUENCE [LARGE SCALE GENOMIC DNA]</scope>
    <source>
        <strain evidence="3 4">PR54-5</strain>
    </source>
</reference>
<feature type="chain" id="PRO_5016570087" description="Periplasmic heavy metal sensor" evidence="2">
    <location>
        <begin position="26"/>
        <end position="192"/>
    </location>
</feature>